<comment type="similarity">
    <text evidence="2">Belongs to the DAN family.</text>
</comment>
<comment type="subcellular location">
    <subcellularLocation>
        <location evidence="1">Secreted</location>
    </subcellularLocation>
</comment>
<evidence type="ECO:0000256" key="5">
    <source>
        <dbReference type="ARBA" id="ARBA00023157"/>
    </source>
</evidence>
<evidence type="ECO:0000259" key="8">
    <source>
        <dbReference type="SMART" id="SM00041"/>
    </source>
</evidence>
<dbReference type="Proteomes" id="UP001369086">
    <property type="component" value="Unassembled WGS sequence"/>
</dbReference>
<dbReference type="Gene3D" id="2.10.90.10">
    <property type="entry name" value="Cystine-knot cytokines"/>
    <property type="match status" value="1"/>
</dbReference>
<keyword evidence="4" id="KW-0732">Signal</keyword>
<keyword evidence="10" id="KW-1185">Reference proteome</keyword>
<evidence type="ECO:0000256" key="4">
    <source>
        <dbReference type="ARBA" id="ARBA00022729"/>
    </source>
</evidence>
<comment type="caution">
    <text evidence="9">The sequence shown here is derived from an EMBL/GenBank/DDBJ whole genome shotgun (WGS) entry which is preliminary data.</text>
</comment>
<feature type="domain" description="CTCK" evidence="8">
    <location>
        <begin position="56"/>
        <end position="144"/>
    </location>
</feature>
<reference evidence="9 10" key="1">
    <citation type="submission" date="2021-05" db="EMBL/GenBank/DDBJ databases">
        <authorList>
            <person name="Zahm M."/>
            <person name="Klopp C."/>
            <person name="Cabau C."/>
            <person name="Kuhl H."/>
            <person name="Suciu R."/>
            <person name="Ciorpac M."/>
            <person name="Holostenco D."/>
            <person name="Gessner J."/>
            <person name="Wuertz S."/>
            <person name="Hohne C."/>
            <person name="Stock M."/>
            <person name="Gislard M."/>
            <person name="Lluch J."/>
            <person name="Milhes M."/>
            <person name="Lampietro C."/>
            <person name="Lopez Roques C."/>
            <person name="Donnadieu C."/>
            <person name="Du K."/>
            <person name="Schartl M."/>
            <person name="Guiguen Y."/>
        </authorList>
    </citation>
    <scope>NUCLEOTIDE SEQUENCE [LARGE SCALE GENOMIC DNA]</scope>
    <source>
        <strain evidence="9">Hh-F2</strain>
        <tissue evidence="9">Blood</tissue>
    </source>
</reference>
<protein>
    <recommendedName>
        <fullName evidence="6">Gremlin-1</fullName>
    </recommendedName>
</protein>
<evidence type="ECO:0000313" key="9">
    <source>
        <dbReference type="EMBL" id="KAK6487664.1"/>
    </source>
</evidence>
<gene>
    <name evidence="9" type="ORF">HHUSO_G8904</name>
</gene>
<dbReference type="PANTHER" id="PTHR15283:SF3">
    <property type="entry name" value="GREMLIN-1"/>
    <property type="match status" value="1"/>
</dbReference>
<proteinExistence type="inferred from homology"/>
<name>A0ABR0ZSJ4_HUSHU</name>
<evidence type="ECO:0000256" key="6">
    <source>
        <dbReference type="ARBA" id="ARBA00040888"/>
    </source>
</evidence>
<dbReference type="InterPro" id="IPR004133">
    <property type="entry name" value="DAN_dom"/>
</dbReference>
<dbReference type="Pfam" id="PF03045">
    <property type="entry name" value="DAN"/>
    <property type="match status" value="1"/>
</dbReference>
<keyword evidence="3" id="KW-0964">Secreted</keyword>
<evidence type="ECO:0000256" key="3">
    <source>
        <dbReference type="ARBA" id="ARBA00022525"/>
    </source>
</evidence>
<sequence length="145" mass="16245">MVVPELVAPLAGEEEEREEKRMDCSTVSAPVEDDEGGRDSLVVTERRFVRRDWCKSQPLIQTLREEGCLSRTVVNRFCHGQCNSFYIPGGAGGQGEEPFRSCAFCKPRLLSTVTVGFLCPGRSPPAKRRRLTLVKECRCTSIELH</sequence>
<keyword evidence="5" id="KW-1015">Disulfide bond</keyword>
<accession>A0ABR0ZSJ4</accession>
<dbReference type="InterPro" id="IPR029034">
    <property type="entry name" value="Cystine-knot_cytokine"/>
</dbReference>
<evidence type="ECO:0000256" key="2">
    <source>
        <dbReference type="ARBA" id="ARBA00007872"/>
    </source>
</evidence>
<dbReference type="SMART" id="SM00041">
    <property type="entry name" value="CT"/>
    <property type="match status" value="1"/>
</dbReference>
<organism evidence="9 10">
    <name type="scientific">Huso huso</name>
    <name type="common">Beluga</name>
    <name type="synonym">Acipenser huso</name>
    <dbReference type="NCBI Taxonomy" id="61971"/>
    <lineage>
        <taxon>Eukaryota</taxon>
        <taxon>Metazoa</taxon>
        <taxon>Chordata</taxon>
        <taxon>Craniata</taxon>
        <taxon>Vertebrata</taxon>
        <taxon>Euteleostomi</taxon>
        <taxon>Actinopterygii</taxon>
        <taxon>Chondrostei</taxon>
        <taxon>Acipenseriformes</taxon>
        <taxon>Acipenseridae</taxon>
        <taxon>Huso</taxon>
    </lineage>
</organism>
<dbReference type="EMBL" id="JAHFZB010000007">
    <property type="protein sequence ID" value="KAK6487664.1"/>
    <property type="molecule type" value="Genomic_DNA"/>
</dbReference>
<evidence type="ECO:0000256" key="7">
    <source>
        <dbReference type="SAM" id="MobiDB-lite"/>
    </source>
</evidence>
<dbReference type="InterPro" id="IPR006207">
    <property type="entry name" value="Cys_knot_C"/>
</dbReference>
<evidence type="ECO:0000256" key="1">
    <source>
        <dbReference type="ARBA" id="ARBA00004613"/>
    </source>
</evidence>
<feature type="region of interest" description="Disordered" evidence="7">
    <location>
        <begin position="1"/>
        <end position="38"/>
    </location>
</feature>
<evidence type="ECO:0000313" key="10">
    <source>
        <dbReference type="Proteomes" id="UP001369086"/>
    </source>
</evidence>
<dbReference type="PANTHER" id="PTHR15283">
    <property type="entry name" value="GREMLIN 1"/>
    <property type="match status" value="1"/>
</dbReference>